<feature type="transmembrane region" description="Helical" evidence="6">
    <location>
        <begin position="53"/>
        <end position="74"/>
    </location>
</feature>
<evidence type="ECO:0000313" key="8">
    <source>
        <dbReference type="EMBL" id="JAS13260.1"/>
    </source>
</evidence>
<dbReference type="Pfam" id="PF10277">
    <property type="entry name" value="Frag1"/>
    <property type="match status" value="1"/>
</dbReference>
<feature type="transmembrane region" description="Helical" evidence="6">
    <location>
        <begin position="159"/>
        <end position="180"/>
    </location>
</feature>
<feature type="transmembrane region" description="Helical" evidence="6">
    <location>
        <begin position="200"/>
        <end position="222"/>
    </location>
</feature>
<dbReference type="PANTHER" id="PTHR21324:SF2">
    <property type="entry name" value="EG:22E5.9 PROTEIN"/>
    <property type="match status" value="1"/>
</dbReference>
<dbReference type="GO" id="GO:0012505">
    <property type="term" value="C:endomembrane system"/>
    <property type="evidence" value="ECO:0007669"/>
    <property type="project" value="UniProtKB-SubCell"/>
</dbReference>
<comment type="similarity">
    <text evidence="2">Belongs to the DRAM/TMEM150 family.</text>
</comment>
<evidence type="ECO:0000256" key="2">
    <source>
        <dbReference type="ARBA" id="ARBA00006565"/>
    </source>
</evidence>
<feature type="transmembrane region" description="Helical" evidence="6">
    <location>
        <begin position="12"/>
        <end position="33"/>
    </location>
</feature>
<evidence type="ECO:0000256" key="4">
    <source>
        <dbReference type="ARBA" id="ARBA00022989"/>
    </source>
</evidence>
<evidence type="ECO:0000256" key="3">
    <source>
        <dbReference type="ARBA" id="ARBA00022692"/>
    </source>
</evidence>
<proteinExistence type="inferred from homology"/>
<accession>A0A1B6CIM2</accession>
<feature type="transmembrane region" description="Helical" evidence="6">
    <location>
        <begin position="95"/>
        <end position="113"/>
    </location>
</feature>
<sequence>MAIEGLHLLPVTLFVLFPCTFLGTYIAAVLQGHVEPNFPYISDAATYSPESCVFGQLINMGAVLLCVIIYIRYCEVIQYYDEYAAHPRIISLNKAGVWLGFISSFGLSLVANFQETNVIAVHFLGAILCFGVGTIYFWIQAMCSFHMQPIANSLVMARFRVALATVCTVFFIILISTGIMSHLQFHGSNPRKWYPSDGGWVFHVISTASEWVVAICFCIYILSFSEEFRAITFQHPQITLSIERTLIAENDEAVS</sequence>
<evidence type="ECO:0000256" key="6">
    <source>
        <dbReference type="SAM" id="Phobius"/>
    </source>
</evidence>
<gene>
    <name evidence="9" type="ORF">g.20942</name>
    <name evidence="8" type="ORF">g.20944</name>
    <name evidence="10" type="ORF">g.20946</name>
</gene>
<dbReference type="AlphaFoldDB" id="A0A1B6CIM2"/>
<dbReference type="EMBL" id="GEDC01000176">
    <property type="protein sequence ID" value="JAS37122.1"/>
    <property type="molecule type" value="Transcribed_RNA"/>
</dbReference>
<evidence type="ECO:0000259" key="7">
    <source>
        <dbReference type="Pfam" id="PF10277"/>
    </source>
</evidence>
<name>A0A1B6CIM2_9HEMI</name>
<dbReference type="EMBL" id="GEDC01024038">
    <property type="protein sequence ID" value="JAS13260.1"/>
    <property type="molecule type" value="Transcribed_RNA"/>
</dbReference>
<reference evidence="8" key="1">
    <citation type="submission" date="2015-12" db="EMBL/GenBank/DDBJ databases">
        <title>De novo transcriptome assembly of four potential Pierce s Disease insect vectors from Arizona vineyards.</title>
        <authorList>
            <person name="Tassone E.E."/>
        </authorList>
    </citation>
    <scope>NUCLEOTIDE SEQUENCE</scope>
</reference>
<organism evidence="8">
    <name type="scientific">Clastoptera arizonana</name>
    <name type="common">Arizona spittle bug</name>
    <dbReference type="NCBI Taxonomy" id="38151"/>
    <lineage>
        <taxon>Eukaryota</taxon>
        <taxon>Metazoa</taxon>
        <taxon>Ecdysozoa</taxon>
        <taxon>Arthropoda</taxon>
        <taxon>Hexapoda</taxon>
        <taxon>Insecta</taxon>
        <taxon>Pterygota</taxon>
        <taxon>Neoptera</taxon>
        <taxon>Paraneoptera</taxon>
        <taxon>Hemiptera</taxon>
        <taxon>Auchenorrhyncha</taxon>
        <taxon>Cercopoidea</taxon>
        <taxon>Clastopteridae</taxon>
        <taxon>Clastoptera</taxon>
    </lineage>
</organism>
<keyword evidence="5 6" id="KW-0472">Membrane</keyword>
<protein>
    <recommendedName>
        <fullName evidence="7">CWH43-like N-terminal domain-containing protein</fullName>
    </recommendedName>
</protein>
<evidence type="ECO:0000256" key="5">
    <source>
        <dbReference type="ARBA" id="ARBA00023136"/>
    </source>
</evidence>
<comment type="subcellular location">
    <subcellularLocation>
        <location evidence="1">Endomembrane system</location>
        <topology evidence="1">Multi-pass membrane protein</topology>
    </subcellularLocation>
</comment>
<dbReference type="InterPro" id="IPR019402">
    <property type="entry name" value="CWH43_N"/>
</dbReference>
<dbReference type="PANTHER" id="PTHR21324">
    <property type="entry name" value="FASTING-INDUCIBLE INTEGRAL MEMBRANE PROTEIN TM6P1-RELATED"/>
    <property type="match status" value="1"/>
</dbReference>
<dbReference type="EMBL" id="GEDC01008020">
    <property type="protein sequence ID" value="JAS29278.1"/>
    <property type="molecule type" value="Transcribed_RNA"/>
</dbReference>
<evidence type="ECO:0000313" key="9">
    <source>
        <dbReference type="EMBL" id="JAS29278.1"/>
    </source>
</evidence>
<feature type="transmembrane region" description="Helical" evidence="6">
    <location>
        <begin position="119"/>
        <end position="139"/>
    </location>
</feature>
<evidence type="ECO:0000256" key="1">
    <source>
        <dbReference type="ARBA" id="ARBA00004127"/>
    </source>
</evidence>
<dbReference type="InterPro" id="IPR050911">
    <property type="entry name" value="DRAM/TMEM150_Autophagy_Mod"/>
</dbReference>
<keyword evidence="4 6" id="KW-1133">Transmembrane helix</keyword>
<evidence type="ECO:0000313" key="10">
    <source>
        <dbReference type="EMBL" id="JAS37122.1"/>
    </source>
</evidence>
<feature type="domain" description="CWH43-like N-terminal" evidence="7">
    <location>
        <begin position="7"/>
        <end position="230"/>
    </location>
</feature>
<keyword evidence="3 6" id="KW-0812">Transmembrane</keyword>